<dbReference type="FunCoup" id="A0A286US47">
    <property type="interactions" value="29"/>
</dbReference>
<name>A0A286US47_9AGAM</name>
<dbReference type="OrthoDB" id="18679at2759"/>
<dbReference type="CDD" id="cd15886">
    <property type="entry name" value="SNARE_SEC9N"/>
    <property type="match status" value="1"/>
</dbReference>
<feature type="compositionally biased region" description="Polar residues" evidence="2">
    <location>
        <begin position="77"/>
        <end position="92"/>
    </location>
</feature>
<dbReference type="Proteomes" id="UP000217199">
    <property type="component" value="Unassembled WGS sequence"/>
</dbReference>
<comment type="caution">
    <text evidence="4">The sequence shown here is derived from an EMBL/GenBank/DDBJ whole genome shotgun (WGS) entry which is preliminary data.</text>
</comment>
<keyword evidence="5" id="KW-1185">Reference proteome</keyword>
<protein>
    <submittedName>
        <fullName evidence="4">Synaptosome-associated synaptosomal-associated 25</fullName>
    </submittedName>
</protein>
<feature type="compositionally biased region" description="Low complexity" evidence="2">
    <location>
        <begin position="38"/>
        <end position="54"/>
    </location>
</feature>
<dbReference type="GO" id="GO:0019905">
    <property type="term" value="F:syntaxin binding"/>
    <property type="evidence" value="ECO:0007669"/>
    <property type="project" value="TreeGrafter"/>
</dbReference>
<feature type="region of interest" description="Disordered" evidence="2">
    <location>
        <begin position="14"/>
        <end position="92"/>
    </location>
</feature>
<feature type="region of interest" description="Disordered" evidence="2">
    <location>
        <begin position="260"/>
        <end position="321"/>
    </location>
</feature>
<dbReference type="SUPFAM" id="SSF58038">
    <property type="entry name" value="SNARE fusion complex"/>
    <property type="match status" value="2"/>
</dbReference>
<comment type="similarity">
    <text evidence="1">Belongs to the SNAP-25 family.</text>
</comment>
<reference evidence="4 5" key="1">
    <citation type="journal article" date="2017" name="Mol. Ecol.">
        <title>Comparative and population genomic landscape of Phellinus noxius: A hypervariable fungus causing root rot in trees.</title>
        <authorList>
            <person name="Chung C.L."/>
            <person name="Lee T.J."/>
            <person name="Akiba M."/>
            <person name="Lee H.H."/>
            <person name="Kuo T.H."/>
            <person name="Liu D."/>
            <person name="Ke H.M."/>
            <person name="Yokoi T."/>
            <person name="Roa M.B."/>
            <person name="Lu M.J."/>
            <person name="Chang Y.Y."/>
            <person name="Ann P.J."/>
            <person name="Tsai J.N."/>
            <person name="Chen C.Y."/>
            <person name="Tzean S.S."/>
            <person name="Ota Y."/>
            <person name="Hattori T."/>
            <person name="Sahashi N."/>
            <person name="Liou R.F."/>
            <person name="Kikuchi T."/>
            <person name="Tsai I.J."/>
        </authorList>
    </citation>
    <scope>NUCLEOTIDE SEQUENCE [LARGE SCALE GENOMIC DNA]</scope>
    <source>
        <strain evidence="4 5">FFPRI411160</strain>
    </source>
</reference>
<dbReference type="PROSITE" id="PS50192">
    <property type="entry name" value="T_SNARE"/>
    <property type="match status" value="1"/>
</dbReference>
<dbReference type="SMART" id="SM00397">
    <property type="entry name" value="t_SNARE"/>
    <property type="match status" value="2"/>
</dbReference>
<dbReference type="AlphaFoldDB" id="A0A286US47"/>
<dbReference type="GO" id="GO:0005886">
    <property type="term" value="C:plasma membrane"/>
    <property type="evidence" value="ECO:0007669"/>
    <property type="project" value="TreeGrafter"/>
</dbReference>
<gene>
    <name evidence="4" type="ORF">PNOK_0237700</name>
</gene>
<dbReference type="PANTHER" id="PTHR19305:SF9">
    <property type="entry name" value="SYNAPTOSOMAL-ASSOCIATED PROTEIN 29"/>
    <property type="match status" value="1"/>
</dbReference>
<dbReference type="STRING" id="2282107.A0A286US47"/>
<evidence type="ECO:0000256" key="2">
    <source>
        <dbReference type="SAM" id="MobiDB-lite"/>
    </source>
</evidence>
<proteinExistence type="inferred from homology"/>
<dbReference type="InParanoid" id="A0A286US47"/>
<dbReference type="GO" id="GO:0006906">
    <property type="term" value="P:vesicle fusion"/>
    <property type="evidence" value="ECO:0007669"/>
    <property type="project" value="TreeGrafter"/>
</dbReference>
<sequence>MSWFKRNKNESIIPPVEAASSQVNRTPSSKSATLSYDSAAPSYSSAAPSYRSAANTYIPSRDGDLADPRAYGRSMSDFKQSSGSTYEDDTSSYGGSTYVADSASTYDKYGSSQSGLRNGGGYGARGVVSDPYARAPVAGQETEEDVEAIKSSTRFLKNETVSSTRNALRIAREAEEVGRATLLRLGEQSEKIANTERHIDVSKGHALRAEDNTDEIHKLNRSIFIPAITFNKDKKRMAQERKRELRHQEEMYDREVQMQELRDSQNRVGRATTYGQSSSGATDEEGIGGYGGRRQLTSVQQAERKEQRKRYQFEATESDDEIEDEIDDNLDEIRDATRRLKALGLGMDAELRAQKTQLERITEKTDKLTWKVETNTHKLNRIAK</sequence>
<dbReference type="PANTHER" id="PTHR19305">
    <property type="entry name" value="SYNAPTOSOMAL ASSOCIATED PROTEIN"/>
    <property type="match status" value="1"/>
</dbReference>
<dbReference type="GO" id="GO:0006887">
    <property type="term" value="P:exocytosis"/>
    <property type="evidence" value="ECO:0007669"/>
    <property type="project" value="TreeGrafter"/>
</dbReference>
<dbReference type="GO" id="GO:0005484">
    <property type="term" value="F:SNAP receptor activity"/>
    <property type="evidence" value="ECO:0007669"/>
    <property type="project" value="TreeGrafter"/>
</dbReference>
<dbReference type="InterPro" id="IPR000727">
    <property type="entry name" value="T_SNARE_dom"/>
</dbReference>
<dbReference type="EMBL" id="NBII01000002">
    <property type="protein sequence ID" value="PAV22420.1"/>
    <property type="molecule type" value="Genomic_DNA"/>
</dbReference>
<evidence type="ECO:0000259" key="3">
    <source>
        <dbReference type="PROSITE" id="PS50192"/>
    </source>
</evidence>
<evidence type="ECO:0000313" key="5">
    <source>
        <dbReference type="Proteomes" id="UP000217199"/>
    </source>
</evidence>
<dbReference type="GO" id="GO:0031201">
    <property type="term" value="C:SNARE complex"/>
    <property type="evidence" value="ECO:0007669"/>
    <property type="project" value="TreeGrafter"/>
</dbReference>
<evidence type="ECO:0000313" key="4">
    <source>
        <dbReference type="EMBL" id="PAV22420.1"/>
    </source>
</evidence>
<feature type="domain" description="T-SNARE coiled-coil homology" evidence="3">
    <location>
        <begin position="320"/>
        <end position="382"/>
    </location>
</feature>
<feature type="compositionally biased region" description="Basic and acidic residues" evidence="2">
    <location>
        <begin position="302"/>
        <end position="312"/>
    </location>
</feature>
<evidence type="ECO:0000256" key="1">
    <source>
        <dbReference type="ARBA" id="ARBA00009480"/>
    </source>
</evidence>
<feature type="compositionally biased region" description="Polar residues" evidence="2">
    <location>
        <begin position="19"/>
        <end position="36"/>
    </location>
</feature>
<dbReference type="Gene3D" id="1.20.5.110">
    <property type="match status" value="2"/>
</dbReference>
<accession>A0A286US47</accession>
<organism evidence="4 5">
    <name type="scientific">Pyrrhoderma noxium</name>
    <dbReference type="NCBI Taxonomy" id="2282107"/>
    <lineage>
        <taxon>Eukaryota</taxon>
        <taxon>Fungi</taxon>
        <taxon>Dikarya</taxon>
        <taxon>Basidiomycota</taxon>
        <taxon>Agaricomycotina</taxon>
        <taxon>Agaricomycetes</taxon>
        <taxon>Hymenochaetales</taxon>
        <taxon>Hymenochaetaceae</taxon>
        <taxon>Pyrrhoderma</taxon>
    </lineage>
</organism>